<dbReference type="PROSITE" id="PS50005">
    <property type="entry name" value="TPR"/>
    <property type="match status" value="1"/>
</dbReference>
<reference evidence="2 4" key="1">
    <citation type="submission" date="2016-01" db="EMBL/GenBank/DDBJ databases">
        <title>Genome Sequences of Twelve Sporeforming Bacillus Species Isolated from Foods.</title>
        <authorList>
            <person name="Berendsen E.M."/>
            <person name="Wells-Bennik M.H."/>
            <person name="Krawcyk A.O."/>
            <person name="De Jong A."/>
            <person name="Holsappel S."/>
            <person name="Eijlander R.T."/>
            <person name="Kuipers O.P."/>
        </authorList>
    </citation>
    <scope>NUCLEOTIDE SEQUENCE [LARGE SCALE GENOMIC DNA]</scope>
    <source>
        <strain evidence="2 4">B4102</strain>
    </source>
</reference>
<dbReference type="Proteomes" id="UP000595512">
    <property type="component" value="Chromosome"/>
</dbReference>
<keyword evidence="1" id="KW-0802">TPR repeat</keyword>
<evidence type="ECO:0000313" key="4">
    <source>
        <dbReference type="Proteomes" id="UP000075666"/>
    </source>
</evidence>
<keyword evidence="4" id="KW-1185">Reference proteome</keyword>
<evidence type="ECO:0000313" key="2">
    <source>
        <dbReference type="EMBL" id="KYD10850.1"/>
    </source>
</evidence>
<sequence>MGKNKNEKSDQKIVLFPGLKDRLLEMGIAHLDNHQFAEAVEFLGQANEIDPENPEIGTAYLIALYESGNYEKAKEVCHYLLHQGIGNYFEIIDVYLMILIQLSNHEEIIHTISTLLDENEVPLEKIEHYKKLLQFSQNRSESNNLQFNQQANIPENPFFLSDNIKENIYKVAQLSNQNIYPYIDELTQYIRNKSAHPFLKTMILNVLKEHGVEKEIQVEKFNNEGTFIPVQLPQIFETPFYIVLLEKLKDELENNNPTLYQQIKDIVDRHFFLLYPFELVPEDPILWCLTYRCFGQELYGETLDLEKIAEEKQVNAASLAKAITFLKKLEEISLPII</sequence>
<dbReference type="RefSeq" id="WP_066227133.1">
    <property type="nucleotide sequence ID" value="NZ_CP066701.1"/>
</dbReference>
<dbReference type="PATRIC" id="fig|46224.3.peg.694"/>
<name>A0A150LF51_9BACI</name>
<dbReference type="OrthoDB" id="2364593at2"/>
<dbReference type="EMBL" id="CP066701">
    <property type="protein sequence ID" value="QQX24152.1"/>
    <property type="molecule type" value="Genomic_DNA"/>
</dbReference>
<reference evidence="3 5" key="2">
    <citation type="submission" date="2020-12" db="EMBL/GenBank/DDBJ databases">
        <title>Taxonomic evaluation of the Bacillus sporothermodurans group of bacteria based on whole genome sequences.</title>
        <authorList>
            <person name="Fiedler G."/>
            <person name="Herbstmann A.-D."/>
            <person name="Doll E."/>
            <person name="Wenning M."/>
            <person name="Brinks E."/>
            <person name="Kabisch J."/>
            <person name="Breitenwieser F."/>
            <person name="Lappann M."/>
            <person name="Boehnlein C."/>
            <person name="Franz C."/>
        </authorList>
    </citation>
    <scope>NUCLEOTIDE SEQUENCE [LARGE SCALE GENOMIC DNA]</scope>
    <source>
        <strain evidence="3 5">DSM 10599</strain>
    </source>
</reference>
<protein>
    <submittedName>
        <fullName evidence="3">Tetratricopeptide repeat protein</fullName>
    </submittedName>
</protein>
<evidence type="ECO:0000256" key="1">
    <source>
        <dbReference type="PROSITE-ProRule" id="PRU00339"/>
    </source>
</evidence>
<dbReference type="KEGG" id="hspo:JGZ69_15195"/>
<dbReference type="EMBL" id="LQYN01000011">
    <property type="protein sequence ID" value="KYD10850.1"/>
    <property type="molecule type" value="Genomic_DNA"/>
</dbReference>
<dbReference type="Pfam" id="PF14559">
    <property type="entry name" value="TPR_19"/>
    <property type="match status" value="1"/>
</dbReference>
<dbReference type="STRING" id="46224.B4102_1636"/>
<accession>A0A150LF51</accession>
<organism evidence="2 4">
    <name type="scientific">Heyndrickxia sporothermodurans</name>
    <dbReference type="NCBI Taxonomy" id="46224"/>
    <lineage>
        <taxon>Bacteria</taxon>
        <taxon>Bacillati</taxon>
        <taxon>Bacillota</taxon>
        <taxon>Bacilli</taxon>
        <taxon>Bacillales</taxon>
        <taxon>Bacillaceae</taxon>
        <taxon>Heyndrickxia</taxon>
    </lineage>
</organism>
<dbReference type="AlphaFoldDB" id="A0A150LF51"/>
<dbReference type="Gene3D" id="1.25.40.10">
    <property type="entry name" value="Tetratricopeptide repeat domain"/>
    <property type="match status" value="1"/>
</dbReference>
<feature type="repeat" description="TPR" evidence="1">
    <location>
        <begin position="20"/>
        <end position="53"/>
    </location>
</feature>
<evidence type="ECO:0000313" key="3">
    <source>
        <dbReference type="EMBL" id="QQX24152.1"/>
    </source>
</evidence>
<dbReference type="InterPro" id="IPR011990">
    <property type="entry name" value="TPR-like_helical_dom_sf"/>
</dbReference>
<dbReference type="Proteomes" id="UP000075666">
    <property type="component" value="Unassembled WGS sequence"/>
</dbReference>
<evidence type="ECO:0000313" key="5">
    <source>
        <dbReference type="Proteomes" id="UP000595512"/>
    </source>
</evidence>
<proteinExistence type="predicted"/>
<dbReference type="InterPro" id="IPR019734">
    <property type="entry name" value="TPR_rpt"/>
</dbReference>
<gene>
    <name evidence="2" type="ORF">B4102_1636</name>
    <name evidence="3" type="ORF">JGZ69_15195</name>
</gene>
<dbReference type="SUPFAM" id="SSF48452">
    <property type="entry name" value="TPR-like"/>
    <property type="match status" value="1"/>
</dbReference>